<dbReference type="Proteomes" id="UP000199182">
    <property type="component" value="Unassembled WGS sequence"/>
</dbReference>
<keyword evidence="1" id="KW-0812">Transmembrane</keyword>
<evidence type="ECO:0000256" key="1">
    <source>
        <dbReference type="SAM" id="Phobius"/>
    </source>
</evidence>
<dbReference type="RefSeq" id="WP_092642313.1">
    <property type="nucleotide sequence ID" value="NZ_FNID01000034.1"/>
</dbReference>
<evidence type="ECO:0000313" key="3">
    <source>
        <dbReference type="EMBL" id="SDN82841.1"/>
    </source>
</evidence>
<feature type="chain" id="PRO_5011535436" evidence="2">
    <location>
        <begin position="30"/>
        <end position="241"/>
    </location>
</feature>
<dbReference type="OrthoDB" id="846150at2"/>
<feature type="signal peptide" evidence="2">
    <location>
        <begin position="1"/>
        <end position="29"/>
    </location>
</feature>
<dbReference type="AlphaFoldDB" id="A0A1H0EKF7"/>
<evidence type="ECO:0000256" key="2">
    <source>
        <dbReference type="SAM" id="SignalP"/>
    </source>
</evidence>
<feature type="transmembrane region" description="Helical" evidence="1">
    <location>
        <begin position="203"/>
        <end position="224"/>
    </location>
</feature>
<accession>A0A1H0EKF7</accession>
<gene>
    <name evidence="3" type="ORF">SAMN05192585_13414</name>
</gene>
<proteinExistence type="predicted"/>
<evidence type="ECO:0000313" key="4">
    <source>
        <dbReference type="Proteomes" id="UP000199182"/>
    </source>
</evidence>
<keyword evidence="2" id="KW-0732">Signal</keyword>
<keyword evidence="1" id="KW-0472">Membrane</keyword>
<feature type="transmembrane region" description="Helical" evidence="1">
    <location>
        <begin position="161"/>
        <end position="183"/>
    </location>
</feature>
<feature type="transmembrane region" description="Helical" evidence="1">
    <location>
        <begin position="126"/>
        <end position="149"/>
    </location>
</feature>
<keyword evidence="4" id="KW-1185">Reference proteome</keyword>
<protein>
    <submittedName>
        <fullName evidence="3">Uncharacterized protein</fullName>
    </submittedName>
</protein>
<dbReference type="EMBL" id="FNID01000034">
    <property type="protein sequence ID" value="SDN82841.1"/>
    <property type="molecule type" value="Genomic_DNA"/>
</dbReference>
<sequence length="241" mass="27075">MRSSRLRRSFICIITCTMLMCVQPLTVFAAESVTNHFASVNHITKQIRQNHIPNHAVSIVKGDKLFYSKGYGSADITPFEIGNDADAHSSIVQIIIDVFKRLKLLAPDILRIIHHRQPSAHNPQGAFILLFNMCYLLITFLLVASIIRLRDFRKRINKSKLGFYSNVAFTVLINLMLPVVLLISAPALLKASWKAAMIPSPDMAVVLALFSAVLFVTGILKSRISLTTIQKNRMKSRSTWN</sequence>
<name>A0A1H0EKF7_9FIRM</name>
<keyword evidence="1" id="KW-1133">Transmembrane helix</keyword>
<reference evidence="3 4" key="1">
    <citation type="submission" date="2016-10" db="EMBL/GenBank/DDBJ databases">
        <authorList>
            <person name="de Groot N.N."/>
        </authorList>
    </citation>
    <scope>NUCLEOTIDE SEQUENCE [LARGE SCALE GENOMIC DNA]</scope>
    <source>
        <strain evidence="3 4">CGMCC 1.5012</strain>
    </source>
</reference>
<organism evidence="3 4">
    <name type="scientific">Acetanaerobacterium elongatum</name>
    <dbReference type="NCBI Taxonomy" id="258515"/>
    <lineage>
        <taxon>Bacteria</taxon>
        <taxon>Bacillati</taxon>
        <taxon>Bacillota</taxon>
        <taxon>Clostridia</taxon>
        <taxon>Eubacteriales</taxon>
        <taxon>Oscillospiraceae</taxon>
        <taxon>Acetanaerobacterium</taxon>
    </lineage>
</organism>